<reference evidence="2" key="1">
    <citation type="journal article" date="2022" name="ISME J.">
        <title>Genetic and phylogenetic analysis of dissimilatory iodate-reducing bacteria identifies potential niches across the world's oceans.</title>
        <authorList>
            <person name="Reyes-Umana V."/>
            <person name="Henning Z."/>
            <person name="Lee K."/>
            <person name="Barnum T.P."/>
            <person name="Coates J.D."/>
        </authorList>
    </citation>
    <scope>NUCLEOTIDE SEQUENCE [LARGE SCALE GENOMIC DNA]</scope>
    <source>
        <strain evidence="2">IR12</strain>
    </source>
</reference>
<gene>
    <name evidence="1" type="ORF">I8J34_21915</name>
</gene>
<accession>A0A944DCR9</accession>
<evidence type="ECO:0000313" key="2">
    <source>
        <dbReference type="Proteomes" id="UP000694660"/>
    </source>
</evidence>
<dbReference type="Proteomes" id="UP000694660">
    <property type="component" value="Unassembled WGS sequence"/>
</dbReference>
<dbReference type="AlphaFoldDB" id="A0A944DCR9"/>
<dbReference type="EMBL" id="JAEKFT010000040">
    <property type="protein sequence ID" value="MBT0963845.1"/>
    <property type="molecule type" value="Genomic_DNA"/>
</dbReference>
<protein>
    <submittedName>
        <fullName evidence="1">Uncharacterized protein</fullName>
    </submittedName>
</protein>
<name>A0A944DCR9_DENI1</name>
<organism evidence="1 2">
    <name type="scientific">Denitromonas iodatirespirans</name>
    <dbReference type="NCBI Taxonomy" id="2795389"/>
    <lineage>
        <taxon>Bacteria</taxon>
        <taxon>Pseudomonadati</taxon>
        <taxon>Pseudomonadota</taxon>
        <taxon>Betaproteobacteria</taxon>
        <taxon>Rhodocyclales</taxon>
        <taxon>Zoogloeaceae</taxon>
        <taxon>Denitromonas</taxon>
    </lineage>
</organism>
<proteinExistence type="predicted"/>
<evidence type="ECO:0000313" key="1">
    <source>
        <dbReference type="EMBL" id="MBT0963845.1"/>
    </source>
</evidence>
<comment type="caution">
    <text evidence="1">The sequence shown here is derived from an EMBL/GenBank/DDBJ whole genome shotgun (WGS) entry which is preliminary data.</text>
</comment>
<keyword evidence="2" id="KW-1185">Reference proteome</keyword>
<sequence length="205" mass="24086">MVTERAYKAAMRLQVLMVNEVEKAYEQLETRWLRFQESFGREADRITLMEKVLASPDILRHCTPEAHGILLWELSRHGKLTKSAFLWENSEGWEVLGRRKRAIMQILEWQQCRSQFNNTVQHMHPEGEKGDFNTNMTHLINFMEIGPGDSEYDQNLWNLYTGLPETPPKGYPVVLNTTHQFWLNAQFEESPEYFAQIRAKTEVVV</sequence>
<dbReference type="RefSeq" id="WP_214363773.1">
    <property type="nucleotide sequence ID" value="NZ_JAEKFT010000040.1"/>
</dbReference>